<dbReference type="InterPro" id="IPR025412">
    <property type="entry name" value="DUF4304"/>
</dbReference>
<dbReference type="PATRIC" id="fig|54915.3.peg.1347"/>
<dbReference type="Proteomes" id="UP000036834">
    <property type="component" value="Unassembled WGS sequence"/>
</dbReference>
<dbReference type="OrthoDB" id="2598749at2"/>
<evidence type="ECO:0000313" key="1">
    <source>
        <dbReference type="EMBL" id="KNB72558.1"/>
    </source>
</evidence>
<dbReference type="AlphaFoldDB" id="A0A0K9YV32"/>
<comment type="caution">
    <text evidence="1">The sequence shown here is derived from an EMBL/GenBank/DDBJ whole genome shotgun (WGS) entry which is preliminary data.</text>
</comment>
<proteinExistence type="predicted"/>
<reference evidence="2" key="1">
    <citation type="submission" date="2015-07" db="EMBL/GenBank/DDBJ databases">
        <title>Genome sequencing project for genomic taxonomy and phylogenomics of Bacillus-like bacteria.</title>
        <authorList>
            <person name="Liu B."/>
            <person name="Wang J."/>
            <person name="Zhu Y."/>
            <person name="Liu G."/>
            <person name="Chen Q."/>
            <person name="Chen Z."/>
            <person name="Lan J."/>
            <person name="Che J."/>
            <person name="Ge C."/>
            <person name="Shi H."/>
            <person name="Pan Z."/>
            <person name="Liu X."/>
        </authorList>
    </citation>
    <scope>NUCLEOTIDE SEQUENCE [LARGE SCALE GENOMIC DNA]</scope>
    <source>
        <strain evidence="2">DSM 9887</strain>
    </source>
</reference>
<evidence type="ECO:0008006" key="3">
    <source>
        <dbReference type="Google" id="ProtNLM"/>
    </source>
</evidence>
<evidence type="ECO:0000313" key="2">
    <source>
        <dbReference type="Proteomes" id="UP000036834"/>
    </source>
</evidence>
<name>A0A0K9YV32_9BACL</name>
<sequence length="212" mass="24498">MDSNLLGGILLQQLFNELVKCDVKPFLSKHGFAKKGLNFYKTTESLIYMIHFQKSSGNSSDNVMFYVNCGIYAAELAQIQSREILTTPKEVDCHFRARIGEITESAPDRYSITPDTNMDDLRKTLLSELEEVNHFYEKMNSARDIVHYYTSGPFLHLGEESFHLLLQSNDVAAARQYLKALQEKYGTENRWTIFEKKYQAIFHKYGLEFHTG</sequence>
<dbReference type="EMBL" id="LGIQ01000007">
    <property type="protein sequence ID" value="KNB72558.1"/>
    <property type="molecule type" value="Genomic_DNA"/>
</dbReference>
<organism evidence="1 2">
    <name type="scientific">Brevibacillus reuszeri</name>
    <dbReference type="NCBI Taxonomy" id="54915"/>
    <lineage>
        <taxon>Bacteria</taxon>
        <taxon>Bacillati</taxon>
        <taxon>Bacillota</taxon>
        <taxon>Bacilli</taxon>
        <taxon>Bacillales</taxon>
        <taxon>Paenibacillaceae</taxon>
        <taxon>Brevibacillus</taxon>
    </lineage>
</organism>
<dbReference type="Pfam" id="PF14137">
    <property type="entry name" value="DUF4304"/>
    <property type="match status" value="1"/>
</dbReference>
<accession>A0A0K9YV32</accession>
<protein>
    <recommendedName>
        <fullName evidence="3">DUF4304 domain-containing protein</fullName>
    </recommendedName>
</protein>
<gene>
    <name evidence="1" type="ORF">ADS79_11900</name>
</gene>